<feature type="signal peptide" evidence="5">
    <location>
        <begin position="1"/>
        <end position="21"/>
    </location>
</feature>
<evidence type="ECO:0000256" key="2">
    <source>
        <dbReference type="ARBA" id="ARBA00022676"/>
    </source>
</evidence>
<evidence type="ECO:0000313" key="7">
    <source>
        <dbReference type="Proteomes" id="UP000494163"/>
    </source>
</evidence>
<name>A0A0M4EKM4_DROBS</name>
<keyword evidence="5" id="KW-0732">Signal</keyword>
<dbReference type="InterPro" id="IPR002213">
    <property type="entry name" value="UDP_glucos_trans"/>
</dbReference>
<dbReference type="EMBL" id="CP012526">
    <property type="protein sequence ID" value="ALC45677.1"/>
    <property type="molecule type" value="Genomic_DNA"/>
</dbReference>
<dbReference type="Pfam" id="PF00201">
    <property type="entry name" value="UDPGT"/>
    <property type="match status" value="2"/>
</dbReference>
<dbReference type="SUPFAM" id="SSF53756">
    <property type="entry name" value="UDP-Glycosyltransferase/glycogen phosphorylase"/>
    <property type="match status" value="2"/>
</dbReference>
<evidence type="ECO:0000256" key="3">
    <source>
        <dbReference type="ARBA" id="ARBA00022679"/>
    </source>
</evidence>
<dbReference type="GO" id="GO:0008194">
    <property type="term" value="F:UDP-glycosyltransferase activity"/>
    <property type="evidence" value="ECO:0007669"/>
    <property type="project" value="InterPro"/>
</dbReference>
<dbReference type="AlphaFoldDB" id="A0A0M4EKM4"/>
<dbReference type="OrthoDB" id="5835829at2759"/>
<gene>
    <name evidence="6" type="ORF">Dbus_chr3Rg427</name>
</gene>
<organism evidence="6 7">
    <name type="scientific">Drosophila busckii</name>
    <name type="common">Fruit fly</name>
    <dbReference type="NCBI Taxonomy" id="30019"/>
    <lineage>
        <taxon>Eukaryota</taxon>
        <taxon>Metazoa</taxon>
        <taxon>Ecdysozoa</taxon>
        <taxon>Arthropoda</taxon>
        <taxon>Hexapoda</taxon>
        <taxon>Insecta</taxon>
        <taxon>Pterygota</taxon>
        <taxon>Neoptera</taxon>
        <taxon>Endopterygota</taxon>
        <taxon>Diptera</taxon>
        <taxon>Brachycera</taxon>
        <taxon>Muscomorpha</taxon>
        <taxon>Ephydroidea</taxon>
        <taxon>Drosophilidae</taxon>
        <taxon>Drosophila</taxon>
    </lineage>
</organism>
<dbReference type="Gene3D" id="3.40.50.2000">
    <property type="entry name" value="Glycogen Phosphorylase B"/>
    <property type="match status" value="3"/>
</dbReference>
<dbReference type="PANTHER" id="PTHR48043:SF159">
    <property type="entry name" value="EG:EG0003.4 PROTEIN-RELATED"/>
    <property type="match status" value="1"/>
</dbReference>
<dbReference type="FunFam" id="3.40.50.2000:FF:000050">
    <property type="entry name" value="UDP-glucuronosyltransferase"/>
    <property type="match status" value="2"/>
</dbReference>
<keyword evidence="2" id="KW-0328">Glycosyltransferase</keyword>
<dbReference type="OMA" id="KSHFIVG"/>
<evidence type="ECO:0000256" key="5">
    <source>
        <dbReference type="SAM" id="SignalP"/>
    </source>
</evidence>
<evidence type="ECO:0000313" key="6">
    <source>
        <dbReference type="EMBL" id="ALC45677.1"/>
    </source>
</evidence>
<feature type="chain" id="PRO_5005793377" evidence="5">
    <location>
        <begin position="22"/>
        <end position="939"/>
    </location>
</feature>
<dbReference type="PROSITE" id="PS00375">
    <property type="entry name" value="UDPGT"/>
    <property type="match status" value="1"/>
</dbReference>
<feature type="transmembrane region" description="Helical" evidence="4">
    <location>
        <begin position="899"/>
        <end position="920"/>
    </location>
</feature>
<dbReference type="InterPro" id="IPR035595">
    <property type="entry name" value="UDP_glycos_trans_CS"/>
</dbReference>
<proteinExistence type="inferred from homology"/>
<evidence type="ECO:0000256" key="4">
    <source>
        <dbReference type="SAM" id="Phobius"/>
    </source>
</evidence>
<evidence type="ECO:0000256" key="1">
    <source>
        <dbReference type="ARBA" id="ARBA00009995"/>
    </source>
</evidence>
<dbReference type="Proteomes" id="UP000494163">
    <property type="component" value="Chromosome 3R"/>
</dbReference>
<dbReference type="InterPro" id="IPR050271">
    <property type="entry name" value="UDP-glycosyltransferase"/>
</dbReference>
<keyword evidence="3" id="KW-0808">Transferase</keyword>
<keyword evidence="7" id="KW-1185">Reference proteome</keyword>
<keyword evidence="4" id="KW-0812">Transmembrane</keyword>
<reference evidence="6 7" key="1">
    <citation type="submission" date="2015-08" db="EMBL/GenBank/DDBJ databases">
        <title>Ancestral chromatin configuration constrains chromatin evolution on differentiating sex chromosomes in Drosophila.</title>
        <authorList>
            <person name="Zhou Q."/>
            <person name="Bachtrog D."/>
        </authorList>
    </citation>
    <scope>NUCLEOTIDE SEQUENCE [LARGE SCALE GENOMIC DNA]</scope>
    <source>
        <tissue evidence="6">Whole larvae</tissue>
    </source>
</reference>
<dbReference type="CDD" id="cd03784">
    <property type="entry name" value="GT1_Gtf-like"/>
    <property type="match status" value="2"/>
</dbReference>
<keyword evidence="4" id="KW-1133">Transmembrane helix</keyword>
<dbReference type="PANTHER" id="PTHR48043">
    <property type="entry name" value="EG:EG0003.4 PROTEIN-RELATED"/>
    <property type="match status" value="1"/>
</dbReference>
<keyword evidence="4" id="KW-0472">Membrane</keyword>
<comment type="similarity">
    <text evidence="1">Belongs to the UDP-glycosyltransferase family.</text>
</comment>
<dbReference type="FunFam" id="3.40.50.2000:FF:000144">
    <property type="entry name" value="UDP-glucuronosyltransferase"/>
    <property type="match status" value="1"/>
</dbReference>
<accession>A0A0M4EKM4</accession>
<protein>
    <submittedName>
        <fullName evidence="6">Ugt86Dc</fullName>
    </submittedName>
</protein>
<sequence>MKCCLLSLAGLLLLSAGHVLSYSYLMVLTTSAKSHFYVGEALAKGLVAAGHEVTLISAFPQQQPMKGLIDIPTPSIISAMAVDKAKILQRMNVPMIKRMPLFHALGLKLTRTLLAEPAVQQLLQEKRSYDAVICEIFLNEAQLGFAEHFKAPLIALSSFGASSWTTELVGTPSPLSYVPHALLKFSDRMSMYERAQNLLFTAYEKLLRQWRYLPQQQQLYEQYFPHNKQRFDEMLRNTALVLLNQHVSLSSPRPYAANMIEVGGMHIKRQLETLPQHMAQFIEGAQHGCIYFSMGSNLNTADLPPAKRQALINTFAKLKQRVLWKFEEPQLAGKPDNVYIADWFPQTAVLAHPNVKLFITHGGLLSSTEAIYHATPIVGIPLFGDQFLNMARAEQSGYGVTVMYDQLNVDTFHAAIAKVLYDPSYAQRVQEMSARFRDQPQAPLERAVYWVEHVSRHKGAKYLRNAGQDLSFIESHQNVGAALAKGLASAGHKVTLVSPFALKKPIANIHDMPVPNVLKAMGGLRITEALLKEPSVDQLRQSNQTFDAVICEVFLNEAQFGLAEHFNAHLIGLGTFGAISWNTDLVGSPSPPSYVPHALLKFSDHMSLVERVINLAFLTYEHIFMDFYYLPQQEEIYTKYFPNNKQSFYDMRRNTALVLLNQHVSLSFPRPYSPNMIEVGGMHINRERQPLPEEIENFINGAEHGVIYFSMGSNLKSTSLPQEKRQALINTFAKLKQRVLWKFEEKNMPGKPKNVFISDWFPQDDILAHKNVVLFITHGGLLSTTESIYHGKPFVGIPIFGDQFLNMARAEQNGYGKTVNYEELTTERLLNAINQILKDPKAKQLVAQMSERYRDQKEKPLDRAVYWVEHVTRHKGAKYLRSASQDLNFVQYHNLDAMLILYGGILFVFYVLIMLMRVAWHALQRGDEASSVKPKEKRN</sequence>